<evidence type="ECO:0000259" key="3">
    <source>
        <dbReference type="PROSITE" id="PS51782"/>
    </source>
</evidence>
<feature type="transmembrane region" description="Helical" evidence="2">
    <location>
        <begin position="77"/>
        <end position="96"/>
    </location>
</feature>
<dbReference type="InterPro" id="IPR018392">
    <property type="entry name" value="LysM"/>
</dbReference>
<keyword evidence="5" id="KW-1185">Reference proteome</keyword>
<evidence type="ECO:0000313" key="5">
    <source>
        <dbReference type="Proteomes" id="UP000295198"/>
    </source>
</evidence>
<protein>
    <submittedName>
        <fullName evidence="4">LysM peptidoglycan-binding domain-containing protein</fullName>
    </submittedName>
</protein>
<feature type="compositionally biased region" description="Low complexity" evidence="1">
    <location>
        <begin position="40"/>
        <end position="59"/>
    </location>
</feature>
<keyword evidence="2" id="KW-1133">Transmembrane helix</keyword>
<dbReference type="SUPFAM" id="SSF54106">
    <property type="entry name" value="LysM domain"/>
    <property type="match status" value="1"/>
</dbReference>
<name>A0A4Q4ZGJ6_9ACTN</name>
<proteinExistence type="predicted"/>
<accession>A0A4Q4ZGJ6</accession>
<dbReference type="Gene3D" id="3.10.350.10">
    <property type="entry name" value="LysM domain"/>
    <property type="match status" value="1"/>
</dbReference>
<sequence>MCSIERLIDPLPATLSVVADRHSLRPTSSFPRRFPMSTMTASPTVRVPRPRTSSTRTAAGARRPVRAQVRLTRRGRFVVFLACLFLVLGAALFLGATSVATGESGGAEQPTRVVMVGEGDTLWAIASAAAGDGEVREMMHTIKQLNALDSSMLVAGQKIFVPVTD</sequence>
<keyword evidence="2" id="KW-0472">Membrane</keyword>
<dbReference type="EMBL" id="SDKM01000009">
    <property type="protein sequence ID" value="RYP86875.1"/>
    <property type="molecule type" value="Genomic_DNA"/>
</dbReference>
<dbReference type="CDD" id="cd00118">
    <property type="entry name" value="LysM"/>
    <property type="match status" value="1"/>
</dbReference>
<evidence type="ECO:0000313" key="4">
    <source>
        <dbReference type="EMBL" id="RYP86875.1"/>
    </source>
</evidence>
<dbReference type="SMART" id="SM00257">
    <property type="entry name" value="LysM"/>
    <property type="match status" value="1"/>
</dbReference>
<dbReference type="PROSITE" id="PS51782">
    <property type="entry name" value="LYSM"/>
    <property type="match status" value="1"/>
</dbReference>
<reference evidence="4 5" key="1">
    <citation type="submission" date="2019-01" db="EMBL/GenBank/DDBJ databases">
        <title>Nocardioides guangzhouensis sp. nov., an actinobacterium isolated from soil.</title>
        <authorList>
            <person name="Fu Y."/>
            <person name="Cai Y."/>
            <person name="Lin Z."/>
            <person name="Chen P."/>
        </authorList>
    </citation>
    <scope>NUCLEOTIDE SEQUENCE [LARGE SCALE GENOMIC DNA]</scope>
    <source>
        <strain evidence="4 5">130</strain>
    </source>
</reference>
<evidence type="ECO:0000256" key="2">
    <source>
        <dbReference type="SAM" id="Phobius"/>
    </source>
</evidence>
<dbReference type="Proteomes" id="UP000295198">
    <property type="component" value="Unassembled WGS sequence"/>
</dbReference>
<comment type="caution">
    <text evidence="4">The sequence shown here is derived from an EMBL/GenBank/DDBJ whole genome shotgun (WGS) entry which is preliminary data.</text>
</comment>
<dbReference type="OrthoDB" id="5084290at2"/>
<feature type="region of interest" description="Disordered" evidence="1">
    <location>
        <begin position="29"/>
        <end position="59"/>
    </location>
</feature>
<gene>
    <name evidence="4" type="ORF">EKO23_07835</name>
</gene>
<keyword evidence="2" id="KW-0812">Transmembrane</keyword>
<organism evidence="4 5">
    <name type="scientific">Nocardioides guangzhouensis</name>
    <dbReference type="NCBI Taxonomy" id="2497878"/>
    <lineage>
        <taxon>Bacteria</taxon>
        <taxon>Bacillati</taxon>
        <taxon>Actinomycetota</taxon>
        <taxon>Actinomycetes</taxon>
        <taxon>Propionibacteriales</taxon>
        <taxon>Nocardioidaceae</taxon>
        <taxon>Nocardioides</taxon>
    </lineage>
</organism>
<dbReference type="AlphaFoldDB" id="A0A4Q4ZGJ6"/>
<dbReference type="InterPro" id="IPR036779">
    <property type="entry name" value="LysM_dom_sf"/>
</dbReference>
<dbReference type="Pfam" id="PF01476">
    <property type="entry name" value="LysM"/>
    <property type="match status" value="1"/>
</dbReference>
<feature type="domain" description="LysM" evidence="3">
    <location>
        <begin position="112"/>
        <end position="161"/>
    </location>
</feature>
<evidence type="ECO:0000256" key="1">
    <source>
        <dbReference type="SAM" id="MobiDB-lite"/>
    </source>
</evidence>